<dbReference type="RefSeq" id="WP_091685158.1">
    <property type="nucleotide sequence ID" value="NZ_FOSN01000015.1"/>
</dbReference>
<evidence type="ECO:0000256" key="2">
    <source>
        <dbReference type="SAM" id="SignalP"/>
    </source>
</evidence>
<dbReference type="OrthoDB" id="8454416at2"/>
<sequence>MLKPLPISLALAVWTVIPAALAQGGSPDPFGPGPEPKADRLINERNLTATGKTVPHPGLPQGSGTTGLDRRIEKKDDKVERSICSNCN</sequence>
<keyword evidence="4" id="KW-1185">Reference proteome</keyword>
<dbReference type="EMBL" id="FOSN01000015">
    <property type="protein sequence ID" value="SFK69048.1"/>
    <property type="molecule type" value="Genomic_DNA"/>
</dbReference>
<feature type="chain" id="PRO_5011566953" evidence="2">
    <location>
        <begin position="23"/>
        <end position="88"/>
    </location>
</feature>
<feature type="region of interest" description="Disordered" evidence="1">
    <location>
        <begin position="22"/>
        <end position="88"/>
    </location>
</feature>
<organism evidence="3 4">
    <name type="scientific">Methylocapsa palsarum</name>
    <dbReference type="NCBI Taxonomy" id="1612308"/>
    <lineage>
        <taxon>Bacteria</taxon>
        <taxon>Pseudomonadati</taxon>
        <taxon>Pseudomonadota</taxon>
        <taxon>Alphaproteobacteria</taxon>
        <taxon>Hyphomicrobiales</taxon>
        <taxon>Beijerinckiaceae</taxon>
        <taxon>Methylocapsa</taxon>
    </lineage>
</organism>
<dbReference type="AlphaFoldDB" id="A0A1I4BJW7"/>
<gene>
    <name evidence="3" type="ORF">SAMN05444581_11555</name>
</gene>
<dbReference type="Proteomes" id="UP000198755">
    <property type="component" value="Unassembled WGS sequence"/>
</dbReference>
<name>A0A1I4BJW7_9HYPH</name>
<accession>A0A1I4BJW7</accession>
<reference evidence="3 4" key="1">
    <citation type="submission" date="2016-10" db="EMBL/GenBank/DDBJ databases">
        <authorList>
            <person name="de Groot N.N."/>
        </authorList>
    </citation>
    <scope>NUCLEOTIDE SEQUENCE [LARGE SCALE GENOMIC DNA]</scope>
    <source>
        <strain evidence="3 4">NE2</strain>
    </source>
</reference>
<feature type="compositionally biased region" description="Basic and acidic residues" evidence="1">
    <location>
        <begin position="68"/>
        <end position="81"/>
    </location>
</feature>
<feature type="signal peptide" evidence="2">
    <location>
        <begin position="1"/>
        <end position="22"/>
    </location>
</feature>
<dbReference type="STRING" id="1612308.SAMN05444581_11555"/>
<evidence type="ECO:0000313" key="4">
    <source>
        <dbReference type="Proteomes" id="UP000198755"/>
    </source>
</evidence>
<evidence type="ECO:0000256" key="1">
    <source>
        <dbReference type="SAM" id="MobiDB-lite"/>
    </source>
</evidence>
<proteinExistence type="predicted"/>
<protein>
    <submittedName>
        <fullName evidence="3">Uncharacterized protein</fullName>
    </submittedName>
</protein>
<keyword evidence="2" id="KW-0732">Signal</keyword>
<evidence type="ECO:0000313" key="3">
    <source>
        <dbReference type="EMBL" id="SFK69048.1"/>
    </source>
</evidence>